<feature type="transmembrane region" description="Helical" evidence="10">
    <location>
        <begin position="155"/>
        <end position="173"/>
    </location>
</feature>
<feature type="transmembrane region" description="Helical" evidence="10">
    <location>
        <begin position="179"/>
        <end position="199"/>
    </location>
</feature>
<feature type="transmembrane region" description="Helical" evidence="10">
    <location>
        <begin position="123"/>
        <end position="143"/>
    </location>
</feature>
<feature type="compositionally biased region" description="Basic and acidic residues" evidence="9">
    <location>
        <begin position="591"/>
        <end position="606"/>
    </location>
</feature>
<keyword evidence="5 10" id="KW-1133">Transmembrane helix</keyword>
<feature type="region of interest" description="Disordered" evidence="9">
    <location>
        <begin position="567"/>
        <end position="606"/>
    </location>
</feature>
<keyword evidence="4 10" id="KW-0812">Transmembrane</keyword>
<feature type="transmembrane region" description="Helical" evidence="10">
    <location>
        <begin position="432"/>
        <end position="457"/>
    </location>
</feature>
<comment type="caution">
    <text evidence="12">The sequence shown here is derived from an EMBL/GenBank/DDBJ whole genome shotgun (WGS) entry which is preliminary data.</text>
</comment>
<feature type="transmembrane region" description="Helical" evidence="10">
    <location>
        <begin position="72"/>
        <end position="90"/>
    </location>
</feature>
<feature type="transmembrane region" description="Helical" evidence="10">
    <location>
        <begin position="370"/>
        <end position="393"/>
    </location>
</feature>
<dbReference type="PRINTS" id="PR00171">
    <property type="entry name" value="SUGRTRNSPORT"/>
</dbReference>
<feature type="transmembrane region" description="Helical" evidence="10">
    <location>
        <begin position="242"/>
        <end position="264"/>
    </location>
</feature>
<evidence type="ECO:0000313" key="12">
    <source>
        <dbReference type="EMBL" id="KAK1923263.1"/>
    </source>
</evidence>
<reference evidence="12" key="1">
    <citation type="submission" date="2023-02" db="EMBL/GenBank/DDBJ databases">
        <title>Identification and recombinant expression of a fungal hydrolase from Papiliotrema laurentii that hydrolyzes apple cutin and clears colloidal polyester polyurethane.</title>
        <authorList>
            <consortium name="DOE Joint Genome Institute"/>
            <person name="Roman V.A."/>
            <person name="Bojanowski C."/>
            <person name="Crable B.R."/>
            <person name="Wagner D.N."/>
            <person name="Hung C.S."/>
            <person name="Nadeau L.J."/>
            <person name="Schratz L."/>
            <person name="Haridas S."/>
            <person name="Pangilinan J."/>
            <person name="Lipzen A."/>
            <person name="Na H."/>
            <person name="Yan M."/>
            <person name="Ng V."/>
            <person name="Grigoriev I.V."/>
            <person name="Spatafora J.W."/>
            <person name="Barlow D."/>
            <person name="Biffinger J."/>
            <person name="Kelley-Loughnane N."/>
            <person name="Varaljay V.A."/>
            <person name="Crookes-Goodson W.J."/>
        </authorList>
    </citation>
    <scope>NUCLEOTIDE SEQUENCE</scope>
    <source>
        <strain evidence="12">5307AH</strain>
    </source>
</reference>
<evidence type="ECO:0000256" key="6">
    <source>
        <dbReference type="ARBA" id="ARBA00023136"/>
    </source>
</evidence>
<dbReference type="InterPro" id="IPR003663">
    <property type="entry name" value="Sugar/inositol_transpt"/>
</dbReference>
<feature type="compositionally biased region" description="Basic and acidic residues" evidence="9">
    <location>
        <begin position="568"/>
        <end position="577"/>
    </location>
</feature>
<evidence type="ECO:0000256" key="8">
    <source>
        <dbReference type="RuleBase" id="RU003346"/>
    </source>
</evidence>
<dbReference type="Proteomes" id="UP001182556">
    <property type="component" value="Unassembled WGS sequence"/>
</dbReference>
<dbReference type="InterPro" id="IPR020846">
    <property type="entry name" value="MFS_dom"/>
</dbReference>
<dbReference type="SUPFAM" id="SSF103473">
    <property type="entry name" value="MFS general substrate transporter"/>
    <property type="match status" value="1"/>
</dbReference>
<comment type="subcellular location">
    <subcellularLocation>
        <location evidence="1">Membrane</location>
        <topology evidence="1">Multi-pass membrane protein</topology>
    </subcellularLocation>
</comment>
<proteinExistence type="inferred from homology"/>
<comment type="catalytic activity">
    <reaction evidence="7">
        <text>myo-inositol(out) + H(+)(out) = myo-inositol(in) + H(+)(in)</text>
        <dbReference type="Rhea" id="RHEA:60364"/>
        <dbReference type="ChEBI" id="CHEBI:15378"/>
        <dbReference type="ChEBI" id="CHEBI:17268"/>
    </reaction>
</comment>
<dbReference type="Gene3D" id="1.20.1250.20">
    <property type="entry name" value="MFS general substrate transporter like domains"/>
    <property type="match status" value="1"/>
</dbReference>
<name>A0AAD9FPT7_PAPLA</name>
<dbReference type="InterPro" id="IPR005828">
    <property type="entry name" value="MFS_sugar_transport-like"/>
</dbReference>
<feature type="domain" description="Major facilitator superfamily (MFS) profile" evidence="11">
    <location>
        <begin position="77"/>
        <end position="523"/>
    </location>
</feature>
<dbReference type="InterPro" id="IPR036259">
    <property type="entry name" value="MFS_trans_sf"/>
</dbReference>
<dbReference type="Pfam" id="PF00083">
    <property type="entry name" value="Sugar_tr"/>
    <property type="match status" value="1"/>
</dbReference>
<evidence type="ECO:0000256" key="10">
    <source>
        <dbReference type="SAM" id="Phobius"/>
    </source>
</evidence>
<dbReference type="FunFam" id="1.20.1250.20:FF:000061">
    <property type="entry name" value="MFS sugar transporter"/>
    <property type="match status" value="1"/>
</dbReference>
<keyword evidence="6 10" id="KW-0472">Membrane</keyword>
<dbReference type="InterPro" id="IPR050360">
    <property type="entry name" value="MFS_Sugar_Transporters"/>
</dbReference>
<evidence type="ECO:0000256" key="1">
    <source>
        <dbReference type="ARBA" id="ARBA00004141"/>
    </source>
</evidence>
<feature type="region of interest" description="Disordered" evidence="9">
    <location>
        <begin position="1"/>
        <end position="35"/>
    </location>
</feature>
<dbReference type="PROSITE" id="PS00217">
    <property type="entry name" value="SUGAR_TRANSPORT_2"/>
    <property type="match status" value="1"/>
</dbReference>
<dbReference type="InterPro" id="IPR005829">
    <property type="entry name" value="Sugar_transporter_CS"/>
</dbReference>
<sequence>MSQAGMSATPIVPPNEKYGGPGEYNGSGDRHRGSVGEETAFDEAQGDVFKGQQRVDTHYASQLQPSKLRGRALNMMVTVVAGTGFTLFGYDQGVMSALLTLPAFEDTFPQTRGGFGGNKEATLQSLLVAIYELGCMAGALSNLYVGDRLGRRHTITLGGAIMIVGAILQTAAVDYAMMLVARVITGVGNGLLTSTVPAYQSECAPPSRRGQLVLVEGSLITFGIMLSYWIDLGFYFTTGGIAWRFPVALQMVFAIVMIALMYLFRLPESPRWLVAKDKHAEALAVLAALADKSVDDPKVMQTFQGICDAAAAEASTGFSFKELLTHGKSQHFRRTLLGVAAQCFQQISGINLITYYLTSVLTGMGLGATMSRIISGVNGTCYFLTSLIAIFIIERVGRRPLMLWTAAAQAATMAVLAGLYNVEQTGNKAAQVVSVLCLFLFNTWFSIGWLGMTWLYPAEVTPLRIRAQANALSTASNWIWNFCVVMATGPMFANIKWGTYVVFACANGLIIFPCVYLFFPETKKYSLEELDIIFALAHDEGKNPVTVSKSGNIPEAGSREAEMILGREAAHPDMSEKRSRRGSHGGMARILSREKPKRDVAHNETV</sequence>
<dbReference type="AlphaFoldDB" id="A0AAD9FPT7"/>
<protein>
    <submittedName>
        <fullName evidence="12">Sugar transporter</fullName>
    </submittedName>
</protein>
<dbReference type="PROSITE" id="PS00216">
    <property type="entry name" value="SUGAR_TRANSPORT_1"/>
    <property type="match status" value="1"/>
</dbReference>
<evidence type="ECO:0000256" key="5">
    <source>
        <dbReference type="ARBA" id="ARBA00022989"/>
    </source>
</evidence>
<keyword evidence="3 8" id="KW-0813">Transport</keyword>
<dbReference type="PANTHER" id="PTHR48022:SF68">
    <property type="entry name" value="MAJOR FACILITATOR SUPERFAMILY (MFS) PROFILE DOMAIN-CONTAINING PROTEIN-RELATED"/>
    <property type="match status" value="1"/>
</dbReference>
<accession>A0AAD9FPT7</accession>
<evidence type="ECO:0000313" key="13">
    <source>
        <dbReference type="Proteomes" id="UP001182556"/>
    </source>
</evidence>
<dbReference type="NCBIfam" id="TIGR00879">
    <property type="entry name" value="SP"/>
    <property type="match status" value="1"/>
</dbReference>
<evidence type="ECO:0000256" key="7">
    <source>
        <dbReference type="ARBA" id="ARBA00049119"/>
    </source>
</evidence>
<comment type="similarity">
    <text evidence="2 8">Belongs to the major facilitator superfamily. Sugar transporter (TC 2.A.1.1) family.</text>
</comment>
<dbReference type="GO" id="GO:0005351">
    <property type="term" value="F:carbohydrate:proton symporter activity"/>
    <property type="evidence" value="ECO:0007669"/>
    <property type="project" value="TreeGrafter"/>
</dbReference>
<feature type="transmembrane region" description="Helical" evidence="10">
    <location>
        <begin position="336"/>
        <end position="358"/>
    </location>
</feature>
<dbReference type="PANTHER" id="PTHR48022">
    <property type="entry name" value="PLASTIDIC GLUCOSE TRANSPORTER 4"/>
    <property type="match status" value="1"/>
</dbReference>
<gene>
    <name evidence="12" type="ORF">DB88DRAFT_342882</name>
</gene>
<dbReference type="PROSITE" id="PS50850">
    <property type="entry name" value="MFS"/>
    <property type="match status" value="1"/>
</dbReference>
<organism evidence="12 13">
    <name type="scientific">Papiliotrema laurentii</name>
    <name type="common">Cryptococcus laurentii</name>
    <dbReference type="NCBI Taxonomy" id="5418"/>
    <lineage>
        <taxon>Eukaryota</taxon>
        <taxon>Fungi</taxon>
        <taxon>Dikarya</taxon>
        <taxon>Basidiomycota</taxon>
        <taxon>Agaricomycotina</taxon>
        <taxon>Tremellomycetes</taxon>
        <taxon>Tremellales</taxon>
        <taxon>Rhynchogastremaceae</taxon>
        <taxon>Papiliotrema</taxon>
    </lineage>
</organism>
<keyword evidence="12" id="KW-0762">Sugar transport</keyword>
<dbReference type="GO" id="GO:0016020">
    <property type="term" value="C:membrane"/>
    <property type="evidence" value="ECO:0007669"/>
    <property type="project" value="UniProtKB-SubCell"/>
</dbReference>
<evidence type="ECO:0000259" key="11">
    <source>
        <dbReference type="PROSITE" id="PS50850"/>
    </source>
</evidence>
<evidence type="ECO:0000256" key="2">
    <source>
        <dbReference type="ARBA" id="ARBA00010992"/>
    </source>
</evidence>
<feature type="transmembrane region" description="Helical" evidence="10">
    <location>
        <begin position="400"/>
        <end position="420"/>
    </location>
</feature>
<evidence type="ECO:0000256" key="3">
    <source>
        <dbReference type="ARBA" id="ARBA00022448"/>
    </source>
</evidence>
<feature type="transmembrane region" description="Helical" evidence="10">
    <location>
        <begin position="211"/>
        <end position="230"/>
    </location>
</feature>
<feature type="transmembrane region" description="Helical" evidence="10">
    <location>
        <begin position="501"/>
        <end position="519"/>
    </location>
</feature>
<dbReference type="EMBL" id="JAODAN010000007">
    <property type="protein sequence ID" value="KAK1923263.1"/>
    <property type="molecule type" value="Genomic_DNA"/>
</dbReference>
<feature type="transmembrane region" description="Helical" evidence="10">
    <location>
        <begin position="478"/>
        <end position="495"/>
    </location>
</feature>
<evidence type="ECO:0000256" key="4">
    <source>
        <dbReference type="ARBA" id="ARBA00022692"/>
    </source>
</evidence>
<keyword evidence="13" id="KW-1185">Reference proteome</keyword>
<evidence type="ECO:0000256" key="9">
    <source>
        <dbReference type="SAM" id="MobiDB-lite"/>
    </source>
</evidence>